<evidence type="ECO:0000256" key="3">
    <source>
        <dbReference type="PROSITE-ProRule" id="PRU01251"/>
    </source>
</evidence>
<evidence type="ECO:0000256" key="2">
    <source>
        <dbReference type="ARBA" id="ARBA00022737"/>
    </source>
</evidence>
<dbReference type="PROSITE" id="PS51903">
    <property type="entry name" value="CLP_R"/>
    <property type="match status" value="1"/>
</dbReference>
<feature type="compositionally biased region" description="Acidic residues" evidence="4">
    <location>
        <begin position="889"/>
        <end position="905"/>
    </location>
</feature>
<dbReference type="InterPro" id="IPR058680">
    <property type="entry name" value="NBD_SMAX1-like"/>
</dbReference>
<keyword evidence="7" id="KW-1185">Reference proteome</keyword>
<evidence type="ECO:0000256" key="1">
    <source>
        <dbReference type="ARBA" id="ARBA00008675"/>
    </source>
</evidence>
<dbReference type="OrthoDB" id="1872342at2759"/>
<gene>
    <name evidence="6" type="ORF">BAE44_0024529</name>
</gene>
<evidence type="ECO:0000256" key="4">
    <source>
        <dbReference type="SAM" id="MobiDB-lite"/>
    </source>
</evidence>
<dbReference type="Pfam" id="PF23569">
    <property type="entry name" value="NBD_SMAX1"/>
    <property type="match status" value="1"/>
</dbReference>
<dbReference type="PANTHER" id="PTHR43572">
    <property type="entry name" value="CHAPERONE PROTEIN CLPD, CHLOROPLASTIC"/>
    <property type="match status" value="1"/>
</dbReference>
<organism evidence="6 7">
    <name type="scientific">Dichanthelium oligosanthes</name>
    <dbReference type="NCBI Taxonomy" id="888268"/>
    <lineage>
        <taxon>Eukaryota</taxon>
        <taxon>Viridiplantae</taxon>
        <taxon>Streptophyta</taxon>
        <taxon>Embryophyta</taxon>
        <taxon>Tracheophyta</taxon>
        <taxon>Spermatophyta</taxon>
        <taxon>Magnoliopsida</taxon>
        <taxon>Liliopsida</taxon>
        <taxon>Poales</taxon>
        <taxon>Poaceae</taxon>
        <taxon>PACMAD clade</taxon>
        <taxon>Panicoideae</taxon>
        <taxon>Panicodae</taxon>
        <taxon>Paniceae</taxon>
        <taxon>Dichantheliinae</taxon>
        <taxon>Dichanthelium</taxon>
    </lineage>
</organism>
<feature type="region of interest" description="Disordered" evidence="4">
    <location>
        <begin position="220"/>
        <end position="250"/>
    </location>
</feature>
<feature type="region of interest" description="Disordered" evidence="4">
    <location>
        <begin position="670"/>
        <end position="690"/>
    </location>
</feature>
<dbReference type="STRING" id="888268.A0A1E5UNK1"/>
<keyword evidence="2 3" id="KW-0677">Repeat</keyword>
<protein>
    <submittedName>
        <fullName evidence="6">Protein SMAX1-LIKE 4</fullName>
    </submittedName>
</protein>
<dbReference type="InterPro" id="IPR004176">
    <property type="entry name" value="Clp_R_N"/>
</dbReference>
<feature type="region of interest" description="Disordered" evidence="4">
    <location>
        <begin position="889"/>
        <end position="926"/>
    </location>
</feature>
<reference evidence="6 7" key="1">
    <citation type="submission" date="2016-09" db="EMBL/GenBank/DDBJ databases">
        <title>The draft genome of Dichanthelium oligosanthes: A C3 panicoid grass species.</title>
        <authorList>
            <person name="Studer A.J."/>
            <person name="Schnable J.C."/>
            <person name="Brutnell T.P."/>
        </authorList>
    </citation>
    <scope>NUCLEOTIDE SEQUENCE [LARGE SCALE GENOMIC DNA]</scope>
    <source>
        <strain evidence="7">cv. Kellogg 1175</strain>
        <tissue evidence="6">Leaf</tissue>
    </source>
</reference>
<comment type="caution">
    <text evidence="6">The sequence shown here is derived from an EMBL/GenBank/DDBJ whole genome shotgun (WGS) entry which is preliminary data.</text>
</comment>
<sequence length="1044" mass="109968">MRAGAYTIHQSLTAEAAAVLKLALALARRRGHAQVTPLHVAFALLTGPAAAACAQPLAAFSTTSSPASPAAPYGLLKRACLRSHPAPGAASPHAAPAQHPLQCRALELCFNVALNRLPTSGPHSPPSSAAHFASPLIQPSPTLSNALVAALKRAQANQRRGCVELQQPPPPPATAQQQQQPLLAIKVELDQLVISILDDPSVSRVMREAGFSSATVKSNLEEESALMPPPSSSSSSPPQPPIPPHFFLDPSIAAGAGKGGSRFGLWPAQFLAAPAPDACNDDVRAVLEVMLRKQGRRSNPVVVGDSVSMAEAVAGELLRRLERGDVPEELAGAHLLKLQLSYVHVRLMSRADVEARAAELRRSVDAVQLQRGGGLVVYVGDLRWALDEEPNEHHHATASSYSPVEHMVAELGRLLDDLRTTRGRAWLVATASYQTYMRWQQRRRRPLESAWALQAVVVPTGSGTGLALNSLHSSSFASSLPSASAAPVPLAMATAQQLGQSPFAVAGDPTAFADRDEQDETQLMLCTECSNNYEREASLVKAEAGAEGPRGSLPAWLVPDRPPVDQTPHKEKYLIELKRKWSRLCRKLHLCTDPSCSTPCPWWSGPCLLTCSQSKPSVAGFLGLEGLMEHGKSRTSHWSPSTLPRWGLSPLMAPGCKAVGTALALGSHPLSDSATSDNRAPGSRDGSAAARELERRLRTNIPWQPGAVFAEIAQAVVAGRGSDGGKGVWLYVKGSDQAAARRLATVIAETRCGSTDRAILADPSKFSCAEELCSNVVSRASEIGGNMFVVIVDDVENAPCDVVDCLVAASKSGCLKDHLSGKDLDLSSSIVILAISKFTGGGAGDVIGLRLWSEDEASSGALKRKTESPQGECKRARQDALDLNLNLSAEEDTDEADNGSDDEAVPSDITHEGNSGDSSDCSEHGQPRGLLESIAERVVTLDEEGGRDAAGAIAARLAVAINGQAGRAHVDEAAVQALAAASGQFLEEVLERWTAEVLGPAVAAAMVRNGGKGTMVVLGLGPGGGVRETEGFMGSVLPSRVHVD</sequence>
<dbReference type="PANTHER" id="PTHR43572:SF3">
    <property type="entry name" value="PROTEIN SMAX1-LIKE 5"/>
    <property type="match status" value="1"/>
</dbReference>
<dbReference type="Proteomes" id="UP000095767">
    <property type="component" value="Unassembled WGS sequence"/>
</dbReference>
<dbReference type="Gene3D" id="1.10.1780.10">
    <property type="entry name" value="Clp, N-terminal domain"/>
    <property type="match status" value="1"/>
</dbReference>
<dbReference type="InterPro" id="IPR036628">
    <property type="entry name" value="Clp_N_dom_sf"/>
</dbReference>
<feature type="domain" description="Clp R" evidence="5">
    <location>
        <begin position="8"/>
        <end position="226"/>
    </location>
</feature>
<evidence type="ECO:0000313" key="7">
    <source>
        <dbReference type="Proteomes" id="UP000095767"/>
    </source>
</evidence>
<proteinExistence type="inferred from homology"/>
<dbReference type="AlphaFoldDB" id="A0A1E5UNK1"/>
<feature type="compositionally biased region" description="Pro residues" evidence="4">
    <location>
        <begin position="227"/>
        <end position="244"/>
    </location>
</feature>
<evidence type="ECO:0000313" key="6">
    <source>
        <dbReference type="EMBL" id="OEL14452.1"/>
    </source>
</evidence>
<accession>A0A1E5UNK1</accession>
<comment type="similarity">
    <text evidence="1">Belongs to the ClpA/ClpB family.</text>
</comment>
<dbReference type="EMBL" id="LWDX02070028">
    <property type="protein sequence ID" value="OEL14452.1"/>
    <property type="molecule type" value="Genomic_DNA"/>
</dbReference>
<dbReference type="InterPro" id="IPR051650">
    <property type="entry name" value="SL_signaling_regulator"/>
</dbReference>
<evidence type="ECO:0000259" key="5">
    <source>
        <dbReference type="PROSITE" id="PS51903"/>
    </source>
</evidence>
<name>A0A1E5UNK1_9POAL</name>